<dbReference type="SFLD" id="SFLDG01145">
    <property type="entry name" value="C1.2.1"/>
    <property type="match status" value="1"/>
</dbReference>
<comment type="similarity">
    <text evidence="1">Belongs to the 5'(3')-deoxyribonucleotidase family.</text>
</comment>
<feature type="active site" description="Proton donor" evidence="2">
    <location>
        <position position="12"/>
    </location>
</feature>
<dbReference type="GO" id="GO:0009223">
    <property type="term" value="P:pyrimidine deoxyribonucleotide catabolic process"/>
    <property type="evidence" value="ECO:0007669"/>
    <property type="project" value="TreeGrafter"/>
</dbReference>
<evidence type="ECO:0000256" key="1">
    <source>
        <dbReference type="ARBA" id="ARBA00009589"/>
    </source>
</evidence>
<dbReference type="InterPro" id="IPR010708">
    <property type="entry name" value="5'(3')-deoxyribonucleotidase"/>
</dbReference>
<organism evidence="3 4">
    <name type="scientific">Paludibacterium paludis</name>
    <dbReference type="NCBI Taxonomy" id="1225769"/>
    <lineage>
        <taxon>Bacteria</taxon>
        <taxon>Pseudomonadati</taxon>
        <taxon>Pseudomonadota</taxon>
        <taxon>Betaproteobacteria</taxon>
        <taxon>Neisseriales</taxon>
        <taxon>Chromobacteriaceae</taxon>
        <taxon>Paludibacterium</taxon>
    </lineage>
</organism>
<dbReference type="SUPFAM" id="SSF56784">
    <property type="entry name" value="HAD-like"/>
    <property type="match status" value="1"/>
</dbReference>
<dbReference type="Proteomes" id="UP000645257">
    <property type="component" value="Unassembled WGS sequence"/>
</dbReference>
<gene>
    <name evidence="3" type="ORF">GCM10011289_30620</name>
</gene>
<dbReference type="PANTHER" id="PTHR16504">
    <property type="entry name" value="5'(3')-DEOXYRIBONUCLEOTIDASE"/>
    <property type="match status" value="1"/>
</dbReference>
<dbReference type="SFLD" id="SFLDS00003">
    <property type="entry name" value="Haloacid_Dehalogenase"/>
    <property type="match status" value="1"/>
</dbReference>
<dbReference type="InterPro" id="IPR023214">
    <property type="entry name" value="HAD_sf"/>
</dbReference>
<dbReference type="Gene3D" id="3.40.50.1000">
    <property type="entry name" value="HAD superfamily/HAD-like"/>
    <property type="match status" value="1"/>
</dbReference>
<feature type="active site" description="Nucleophile" evidence="2">
    <location>
        <position position="10"/>
    </location>
</feature>
<dbReference type="Gene3D" id="1.10.40.40">
    <property type="entry name" value="Deoxyribonucleotidase, domain 2"/>
    <property type="match status" value="1"/>
</dbReference>
<sequence length="183" mass="21281">MHFVMLILVDQDGVLADFERGFYDTWRAGGHDFPGIEPAARRCFYVRDDYPREYREKVDAICAAKGFYLDLPPVEGAVAAMRAMLEMGLDVRICTSPLQRYRHCVPEKYEWVERHLGTEFVSRLILTRDKTLVHGDILVDDKPEITGVRTPDWWHVVFDQPYNRHIGGARATWADWQSVLLRL</sequence>
<evidence type="ECO:0000313" key="4">
    <source>
        <dbReference type="Proteomes" id="UP000645257"/>
    </source>
</evidence>
<dbReference type="InterPro" id="IPR036412">
    <property type="entry name" value="HAD-like_sf"/>
</dbReference>
<dbReference type="SFLD" id="SFLDG01126">
    <property type="entry name" value="C1.2:_Nucleotidase_Like"/>
    <property type="match status" value="1"/>
</dbReference>
<evidence type="ECO:0000256" key="2">
    <source>
        <dbReference type="PIRSR" id="PIRSR610708-1"/>
    </source>
</evidence>
<name>A0A918P586_9NEIS</name>
<dbReference type="PANTHER" id="PTHR16504:SF4">
    <property type="entry name" value="5'(3')-DEOXYRIBONUCLEOTIDASE"/>
    <property type="match status" value="1"/>
</dbReference>
<dbReference type="GO" id="GO:0008253">
    <property type="term" value="F:5'-nucleotidase activity"/>
    <property type="evidence" value="ECO:0007669"/>
    <property type="project" value="InterPro"/>
</dbReference>
<comment type="caution">
    <text evidence="3">The sequence shown here is derived from an EMBL/GenBank/DDBJ whole genome shotgun (WGS) entry which is preliminary data.</text>
</comment>
<dbReference type="Pfam" id="PF06941">
    <property type="entry name" value="NT5C"/>
    <property type="match status" value="1"/>
</dbReference>
<reference evidence="3" key="2">
    <citation type="submission" date="2020-09" db="EMBL/GenBank/DDBJ databases">
        <authorList>
            <person name="Sun Q."/>
            <person name="Kim S."/>
        </authorList>
    </citation>
    <scope>NUCLEOTIDE SEQUENCE</scope>
    <source>
        <strain evidence="3">KCTC 32182</strain>
    </source>
</reference>
<dbReference type="AlphaFoldDB" id="A0A918P586"/>
<keyword evidence="4" id="KW-1185">Reference proteome</keyword>
<protein>
    <submittedName>
        <fullName evidence="3">5'-3'-deoxyribonucleotidase</fullName>
    </submittedName>
</protein>
<evidence type="ECO:0000313" key="3">
    <source>
        <dbReference type="EMBL" id="GGY24860.1"/>
    </source>
</evidence>
<proteinExistence type="inferred from homology"/>
<accession>A0A918P586</accession>
<dbReference type="EMBL" id="BMYX01000020">
    <property type="protein sequence ID" value="GGY24860.1"/>
    <property type="molecule type" value="Genomic_DNA"/>
</dbReference>
<reference evidence="3" key="1">
    <citation type="journal article" date="2014" name="Int. J. Syst. Evol. Microbiol.">
        <title>Complete genome sequence of Corynebacterium casei LMG S-19264T (=DSM 44701T), isolated from a smear-ripened cheese.</title>
        <authorList>
            <consortium name="US DOE Joint Genome Institute (JGI-PGF)"/>
            <person name="Walter F."/>
            <person name="Albersmeier A."/>
            <person name="Kalinowski J."/>
            <person name="Ruckert C."/>
        </authorList>
    </citation>
    <scope>NUCLEOTIDE SEQUENCE</scope>
    <source>
        <strain evidence="3">KCTC 32182</strain>
    </source>
</reference>